<keyword evidence="4" id="KW-0804">Transcription</keyword>
<evidence type="ECO:0000256" key="6">
    <source>
        <dbReference type="SAM" id="MobiDB-lite"/>
    </source>
</evidence>
<evidence type="ECO:0000313" key="8">
    <source>
        <dbReference type="Proteomes" id="UP000092321"/>
    </source>
</evidence>
<evidence type="ECO:0000256" key="5">
    <source>
        <dbReference type="ARBA" id="ARBA00023242"/>
    </source>
</evidence>
<evidence type="ECO:0000256" key="2">
    <source>
        <dbReference type="ARBA" id="ARBA00005330"/>
    </source>
</evidence>
<dbReference type="GO" id="GO:0003713">
    <property type="term" value="F:transcription coactivator activity"/>
    <property type="evidence" value="ECO:0007669"/>
    <property type="project" value="TreeGrafter"/>
</dbReference>
<comment type="subcellular location">
    <subcellularLocation>
        <location evidence="1">Nucleus</location>
    </subcellularLocation>
</comment>
<organism evidence="7 8">
    <name type="scientific">Hanseniaspora valbyensis NRRL Y-1626</name>
    <dbReference type="NCBI Taxonomy" id="766949"/>
    <lineage>
        <taxon>Eukaryota</taxon>
        <taxon>Fungi</taxon>
        <taxon>Dikarya</taxon>
        <taxon>Ascomycota</taxon>
        <taxon>Saccharomycotina</taxon>
        <taxon>Saccharomycetes</taxon>
        <taxon>Saccharomycodales</taxon>
        <taxon>Saccharomycodaceae</taxon>
        <taxon>Hanseniaspora</taxon>
    </lineage>
</organism>
<comment type="similarity">
    <text evidence="2">Belongs to the NGG1 family.</text>
</comment>
<feature type="region of interest" description="Disordered" evidence="6">
    <location>
        <begin position="425"/>
        <end position="469"/>
    </location>
</feature>
<dbReference type="GO" id="GO:0005634">
    <property type="term" value="C:nucleus"/>
    <property type="evidence" value="ECO:0007669"/>
    <property type="project" value="UniProtKB-SubCell"/>
</dbReference>
<dbReference type="AlphaFoldDB" id="A0A1B7T7V5"/>
<evidence type="ECO:0000256" key="4">
    <source>
        <dbReference type="ARBA" id="ARBA00023163"/>
    </source>
</evidence>
<sequence length="678" mass="78165">MLKIDVSNSESVSATPNESADILSNNIISITNNNTNNNNSENIMNEILDILHVNIETDNENSNKKKNIKQKKNQVGFTTKKYENIFSSNELLKDNIPDKFTRNQLQFKLHKLADHFKKLIEEDDLKLKQLNKQEGDDKKRKRSQLDNDEVEEDEDDSLKKFKKSADEALKHKHHEANIPQNLLEEHKKRMENDPLYNNPKSEYVQAQSLPKVVSLMGLFNEDERQKKEKFPNAVKKLNYLRAKYGVSRFPKRDLIADLPAKFPDLDLTQPKPANQIQFSTFLSYIDPYFRQYVDKDEDFLMQNYVVPNRILTTKHISHSNVKDTHSFENLRALESTFDELNENKIYDPNLTPYMIPKLGKFYYLKWFEENFNIITLLNNSSNSNSSDTEYGHNSELKQLISKFPGHYNHIPQIVLPKGDSSVFLKNDANSTTNNSNGKGKGRGGNKKSGSSNKDDENNEKGLDMDNSVSLGPLSTRLIQCIMTDVNLIEENDNIKNETVKPEEADNSIVEINENISLESMEEKIKKQLLEKKRKVKSENNSNIGENDGEDEDAEEEEEDDDEEEEEDEDEEEEDEEEDDEFDEFDEFGEDENVLIDEDEDGFEEIFEADANNTKANLENSDQNGSKNQNLVETSTVPFSWKIENPKILSSLNYMSFEERIRQELKNLGVFGVANKSLG</sequence>
<gene>
    <name evidence="7" type="ORF">HANVADRAFT_54286</name>
</gene>
<evidence type="ECO:0000256" key="3">
    <source>
        <dbReference type="ARBA" id="ARBA00023015"/>
    </source>
</evidence>
<keyword evidence="8" id="KW-1185">Reference proteome</keyword>
<keyword evidence="3" id="KW-0805">Transcription regulation</keyword>
<feature type="compositionally biased region" description="Acidic residues" evidence="6">
    <location>
        <begin position="546"/>
        <end position="607"/>
    </location>
</feature>
<accession>A0A1B7T7V5</accession>
<dbReference type="GO" id="GO:0000124">
    <property type="term" value="C:SAGA complex"/>
    <property type="evidence" value="ECO:0007669"/>
    <property type="project" value="TreeGrafter"/>
</dbReference>
<feature type="region of interest" description="Disordered" evidence="6">
    <location>
        <begin position="533"/>
        <end position="630"/>
    </location>
</feature>
<dbReference type="OrthoDB" id="3972607at2759"/>
<feature type="compositionally biased region" description="Acidic residues" evidence="6">
    <location>
        <begin position="146"/>
        <end position="156"/>
    </location>
</feature>
<feature type="region of interest" description="Disordered" evidence="6">
    <location>
        <begin position="133"/>
        <end position="159"/>
    </location>
</feature>
<proteinExistence type="inferred from homology"/>
<dbReference type="PANTHER" id="PTHR13556">
    <property type="entry name" value="TRANSCRIPTIONAL ADAPTER 3-RELATED"/>
    <property type="match status" value="1"/>
</dbReference>
<evidence type="ECO:0000256" key="1">
    <source>
        <dbReference type="ARBA" id="ARBA00004123"/>
    </source>
</evidence>
<feature type="compositionally biased region" description="Basic and acidic residues" evidence="6">
    <location>
        <begin position="452"/>
        <end position="463"/>
    </location>
</feature>
<evidence type="ECO:0000313" key="7">
    <source>
        <dbReference type="EMBL" id="OBA24805.1"/>
    </source>
</evidence>
<feature type="non-terminal residue" evidence="7">
    <location>
        <position position="678"/>
    </location>
</feature>
<name>A0A1B7T7V5_9ASCO</name>
<keyword evidence="5" id="KW-0539">Nucleus</keyword>
<protein>
    <submittedName>
        <fullName evidence="7">Uncharacterized protein</fullName>
    </submittedName>
</protein>
<dbReference type="InterPro" id="IPR019340">
    <property type="entry name" value="Histone_AcTrfase_su3"/>
</dbReference>
<dbReference type="EMBL" id="LXPE01000408">
    <property type="protein sequence ID" value="OBA24805.1"/>
    <property type="molecule type" value="Genomic_DNA"/>
</dbReference>
<feature type="compositionally biased region" description="Polar residues" evidence="6">
    <location>
        <begin position="611"/>
        <end position="630"/>
    </location>
</feature>
<dbReference type="PANTHER" id="PTHR13556:SF2">
    <property type="entry name" value="TRANSCRIPTIONAL ADAPTER 3"/>
    <property type="match status" value="1"/>
</dbReference>
<dbReference type="Proteomes" id="UP000092321">
    <property type="component" value="Unassembled WGS sequence"/>
</dbReference>
<comment type="caution">
    <text evidence="7">The sequence shown here is derived from an EMBL/GenBank/DDBJ whole genome shotgun (WGS) entry which is preliminary data.</text>
</comment>
<dbReference type="GO" id="GO:0006357">
    <property type="term" value="P:regulation of transcription by RNA polymerase II"/>
    <property type="evidence" value="ECO:0007669"/>
    <property type="project" value="TreeGrafter"/>
</dbReference>
<reference evidence="8" key="1">
    <citation type="journal article" date="2016" name="Proc. Natl. Acad. Sci. U.S.A.">
        <title>Comparative genomics of biotechnologically important yeasts.</title>
        <authorList>
            <person name="Riley R."/>
            <person name="Haridas S."/>
            <person name="Wolfe K.H."/>
            <person name="Lopes M.R."/>
            <person name="Hittinger C.T."/>
            <person name="Goeker M."/>
            <person name="Salamov A.A."/>
            <person name="Wisecaver J.H."/>
            <person name="Long T.M."/>
            <person name="Calvey C.H."/>
            <person name="Aerts A.L."/>
            <person name="Barry K.W."/>
            <person name="Choi C."/>
            <person name="Clum A."/>
            <person name="Coughlan A.Y."/>
            <person name="Deshpande S."/>
            <person name="Douglass A.P."/>
            <person name="Hanson S.J."/>
            <person name="Klenk H.-P."/>
            <person name="LaButti K.M."/>
            <person name="Lapidus A."/>
            <person name="Lindquist E.A."/>
            <person name="Lipzen A.M."/>
            <person name="Meier-Kolthoff J.P."/>
            <person name="Ohm R.A."/>
            <person name="Otillar R.P."/>
            <person name="Pangilinan J.L."/>
            <person name="Peng Y."/>
            <person name="Rokas A."/>
            <person name="Rosa C.A."/>
            <person name="Scheuner C."/>
            <person name="Sibirny A.A."/>
            <person name="Slot J.C."/>
            <person name="Stielow J.B."/>
            <person name="Sun H."/>
            <person name="Kurtzman C.P."/>
            <person name="Blackwell M."/>
            <person name="Grigoriev I.V."/>
            <person name="Jeffries T.W."/>
        </authorList>
    </citation>
    <scope>NUCLEOTIDE SEQUENCE [LARGE SCALE GENOMIC DNA]</scope>
    <source>
        <strain evidence="8">NRRL Y-1626</strain>
    </source>
</reference>